<dbReference type="OrthoDB" id="8617494at2"/>
<comment type="similarity">
    <text evidence="2">Belongs to the UPF0702 family.</text>
</comment>
<gene>
    <name evidence="7" type="ORF">BN000_02642</name>
</gene>
<dbReference type="STRING" id="761804.BN000_02642"/>
<evidence type="ECO:0000256" key="5">
    <source>
        <dbReference type="ARBA" id="ARBA00022989"/>
    </source>
</evidence>
<accession>A0A0U1DCA1</accession>
<evidence type="ECO:0000313" key="7">
    <source>
        <dbReference type="EMBL" id="CQD12497.1"/>
    </source>
</evidence>
<dbReference type="RefSeq" id="WP_085239137.1">
    <property type="nucleotide sequence ID" value="NZ_CP157315.1"/>
</dbReference>
<reference evidence="8" key="1">
    <citation type="submission" date="2015-03" db="EMBL/GenBank/DDBJ databases">
        <authorList>
            <person name="Urmite Genomes"/>
        </authorList>
    </citation>
    <scope>NUCLEOTIDE SEQUENCE [LARGE SCALE GENOMIC DNA]</scope>
    <source>
        <strain evidence="8">CSUR P1344</strain>
    </source>
</reference>
<name>A0A0U1DCA1_9MYCO</name>
<evidence type="ECO:0000256" key="3">
    <source>
        <dbReference type="ARBA" id="ARBA00022475"/>
    </source>
</evidence>
<keyword evidence="8" id="KW-1185">Reference proteome</keyword>
<keyword evidence="4" id="KW-0812">Transmembrane</keyword>
<keyword evidence="5" id="KW-1133">Transmembrane helix</keyword>
<dbReference type="AlphaFoldDB" id="A0A0U1DCA1"/>
<keyword evidence="6" id="KW-0472">Membrane</keyword>
<organism evidence="7 8">
    <name type="scientific">Mycobacterium europaeum</name>
    <dbReference type="NCBI Taxonomy" id="761804"/>
    <lineage>
        <taxon>Bacteria</taxon>
        <taxon>Bacillati</taxon>
        <taxon>Actinomycetota</taxon>
        <taxon>Actinomycetes</taxon>
        <taxon>Mycobacteriales</taxon>
        <taxon>Mycobacteriaceae</taxon>
        <taxon>Mycobacterium</taxon>
        <taxon>Mycobacterium simiae complex</taxon>
    </lineage>
</organism>
<comment type="subcellular location">
    <subcellularLocation>
        <location evidence="1">Cell membrane</location>
        <topology evidence="1">Multi-pass membrane protein</topology>
    </subcellularLocation>
</comment>
<evidence type="ECO:0000313" key="8">
    <source>
        <dbReference type="Proteomes" id="UP000199601"/>
    </source>
</evidence>
<evidence type="ECO:0000256" key="2">
    <source>
        <dbReference type="ARBA" id="ARBA00006448"/>
    </source>
</evidence>
<dbReference type="InterPro" id="IPR007353">
    <property type="entry name" value="DUF421"/>
</dbReference>
<dbReference type="InterPro" id="IPR023090">
    <property type="entry name" value="UPF0702_alpha/beta_dom_sf"/>
</dbReference>
<dbReference type="Proteomes" id="UP000199601">
    <property type="component" value="Unassembled WGS sequence"/>
</dbReference>
<evidence type="ECO:0000256" key="4">
    <source>
        <dbReference type="ARBA" id="ARBA00022692"/>
    </source>
</evidence>
<dbReference type="Gene3D" id="3.30.240.20">
    <property type="entry name" value="bsu07140 like domains"/>
    <property type="match status" value="1"/>
</dbReference>
<dbReference type="Pfam" id="PF04239">
    <property type="entry name" value="DUF421"/>
    <property type="match status" value="1"/>
</dbReference>
<protein>
    <submittedName>
        <fullName evidence="7">Uncharacterized protein</fullName>
    </submittedName>
</protein>
<dbReference type="PANTHER" id="PTHR34582">
    <property type="entry name" value="UPF0702 TRANSMEMBRANE PROTEIN YCAP"/>
    <property type="match status" value="1"/>
</dbReference>
<dbReference type="EMBL" id="CTEC01000001">
    <property type="protein sequence ID" value="CQD12497.1"/>
    <property type="molecule type" value="Genomic_DNA"/>
</dbReference>
<proteinExistence type="inferred from homology"/>
<dbReference type="PANTHER" id="PTHR34582:SF6">
    <property type="entry name" value="UPF0702 TRANSMEMBRANE PROTEIN YCAP"/>
    <property type="match status" value="1"/>
</dbReference>
<keyword evidence="3" id="KW-1003">Cell membrane</keyword>
<sequence length="167" mass="18436">MSDLLQQLYDGWHPALYAAIKALALFLTAAAAFRLTLRRTIAEFTPFDWVTAVAVGAIVGRTATSAGTAWLTGAAALLTLIAAHDTVARLRFIPWVRRLVDPPIRVLIRDGQLDERNLFRCRLTREDMDAILRQHGHRTPADVHLALFETKGVVSVFEHPGTSQPSA</sequence>
<evidence type="ECO:0000256" key="1">
    <source>
        <dbReference type="ARBA" id="ARBA00004651"/>
    </source>
</evidence>
<dbReference type="GO" id="GO:0005886">
    <property type="term" value="C:plasma membrane"/>
    <property type="evidence" value="ECO:0007669"/>
    <property type="project" value="UniProtKB-SubCell"/>
</dbReference>
<evidence type="ECO:0000256" key="6">
    <source>
        <dbReference type="ARBA" id="ARBA00023136"/>
    </source>
</evidence>